<dbReference type="GO" id="GO:0050660">
    <property type="term" value="F:flavin adenine dinucleotide binding"/>
    <property type="evidence" value="ECO:0007669"/>
    <property type="project" value="InterPro"/>
</dbReference>
<dbReference type="InterPro" id="IPR012132">
    <property type="entry name" value="GMC_OxRdtase"/>
</dbReference>
<feature type="binding site" evidence="3">
    <location>
        <begin position="539"/>
        <end position="540"/>
    </location>
    <ligand>
        <name>FAD</name>
        <dbReference type="ChEBI" id="CHEBI:57692"/>
    </ligand>
</feature>
<evidence type="ECO:0000313" key="6">
    <source>
        <dbReference type="Proteomes" id="UP000298327"/>
    </source>
</evidence>
<dbReference type="SUPFAM" id="SSF54373">
    <property type="entry name" value="FAD-linked reductases, C-terminal domain"/>
    <property type="match status" value="1"/>
</dbReference>
<dbReference type="PANTHER" id="PTHR11552">
    <property type="entry name" value="GLUCOSE-METHANOL-CHOLINE GMC OXIDOREDUCTASE"/>
    <property type="match status" value="1"/>
</dbReference>
<keyword evidence="6" id="KW-1185">Reference proteome</keyword>
<dbReference type="InterPro" id="IPR007867">
    <property type="entry name" value="GMC_OxRtase_C"/>
</dbReference>
<comment type="similarity">
    <text evidence="2">Belongs to the GMC oxidoreductase family.</text>
</comment>
<feature type="domain" description="Glucose-methanol-choline oxidoreductase N-terminal" evidence="4">
    <location>
        <begin position="279"/>
        <end position="293"/>
    </location>
</feature>
<dbReference type="PROSITE" id="PS00624">
    <property type="entry name" value="GMC_OXRED_2"/>
    <property type="match status" value="1"/>
</dbReference>
<proteinExistence type="inferred from homology"/>
<dbReference type="AlphaFoldDB" id="A0A4Y9ZEX1"/>
<feature type="binding site" evidence="3">
    <location>
        <begin position="103"/>
        <end position="106"/>
    </location>
    <ligand>
        <name>FAD</name>
        <dbReference type="ChEBI" id="CHEBI:57692"/>
    </ligand>
</feature>
<comment type="cofactor">
    <cofactor evidence="1 3">
        <name>FAD</name>
        <dbReference type="ChEBI" id="CHEBI:57692"/>
    </cofactor>
</comment>
<evidence type="ECO:0000259" key="4">
    <source>
        <dbReference type="PROSITE" id="PS00624"/>
    </source>
</evidence>
<evidence type="ECO:0000313" key="5">
    <source>
        <dbReference type="EMBL" id="TFY72351.1"/>
    </source>
</evidence>
<dbReference type="Gene3D" id="3.30.560.10">
    <property type="entry name" value="Glucose Oxidase, domain 3"/>
    <property type="match status" value="1"/>
</dbReference>
<name>A0A4Y9ZEX1_9AGAM</name>
<dbReference type="PROSITE" id="PS51257">
    <property type="entry name" value="PROKAR_LIPOPROTEIN"/>
    <property type="match status" value="1"/>
</dbReference>
<evidence type="ECO:0000256" key="2">
    <source>
        <dbReference type="ARBA" id="ARBA00010790"/>
    </source>
</evidence>
<protein>
    <recommendedName>
        <fullName evidence="4">Glucose-methanol-choline oxidoreductase N-terminal domain-containing protein</fullName>
    </recommendedName>
</protein>
<dbReference type="InterPro" id="IPR000172">
    <property type="entry name" value="GMC_OxRdtase_N"/>
</dbReference>
<dbReference type="GO" id="GO:0016614">
    <property type="term" value="F:oxidoreductase activity, acting on CH-OH group of donors"/>
    <property type="evidence" value="ECO:0007669"/>
    <property type="project" value="InterPro"/>
</dbReference>
<dbReference type="EMBL" id="SEOQ01000017">
    <property type="protein sequence ID" value="TFY72351.1"/>
    <property type="molecule type" value="Genomic_DNA"/>
</dbReference>
<accession>A0A4Y9ZEX1</accession>
<dbReference type="STRING" id="205917.A0A4Y9ZEX1"/>
<evidence type="ECO:0000256" key="1">
    <source>
        <dbReference type="ARBA" id="ARBA00001974"/>
    </source>
</evidence>
<dbReference type="InterPro" id="IPR036188">
    <property type="entry name" value="FAD/NAD-bd_sf"/>
</dbReference>
<sequence>MDHPLKLSVDEEYDIVIAGGGAAGCVLAGRLASATSSLKILVLEAGPDTKDKLVHTQPARFLAHLHPTSTTVRFHAEPPTEALAGRPFFVPTGQCLGGGSSVNFTVYTRASASDYDAWELTHKNPGWGSKDLIPLLKKAETYQAKRNALNHGYDGPLKVSFGGCFTNVGKQFLEVAPQFDPTRTVGDETNDLVTLNVYTRYAKWIDGETGTRSDAPHHFIYNQTNPNLHVVTSVHVQRVVVEDKRAVGVEFKWNRRLFSDADSAVHTVRANRLVVVAAGAFGSPGILERSGVGNKSILEPLGIKVEEDLPGVGENYQDHNIMFPVYNAAPEAETIDGIIRNDPEVIDETSHRWYKDGSGLMATNGADAAIKIRPSEQELEEIGPEFRKVWDENYAHLLDKPLLLFGAMALFTGDSSNAPARKYFSSAIFNLHPMARGHVHITDAHDVITPLDFKSGFLESMADVKPLLWAYKFSREIFRRMPVFRGEYAPMHPEFPSGSEAAVIEDGMPTPMEASRLVYTEDDDKAIELFMRKNIGSSWHSLGTCAMKAREDGGVVDSKLNVHGIQGLKVADVSICPSNVAANTYSTAVTIGEKAALIIAEELGIDLA</sequence>
<evidence type="ECO:0000256" key="3">
    <source>
        <dbReference type="PIRSR" id="PIRSR000137-2"/>
    </source>
</evidence>
<dbReference type="OrthoDB" id="269227at2759"/>
<comment type="caution">
    <text evidence="5">The sequence shown here is derived from an EMBL/GenBank/DDBJ whole genome shotgun (WGS) entry which is preliminary data.</text>
</comment>
<dbReference type="Pfam" id="PF00732">
    <property type="entry name" value="GMC_oxred_N"/>
    <property type="match status" value="1"/>
</dbReference>
<dbReference type="Gene3D" id="3.50.50.60">
    <property type="entry name" value="FAD/NAD(P)-binding domain"/>
    <property type="match status" value="1"/>
</dbReference>
<keyword evidence="3" id="KW-0274">FAD</keyword>
<gene>
    <name evidence="5" type="ORF">EVG20_g659</name>
</gene>
<dbReference type="PANTHER" id="PTHR11552:SF78">
    <property type="entry name" value="GLUCOSE-METHANOL-CHOLINE OXIDOREDUCTASE N-TERMINAL DOMAIN-CONTAINING PROTEIN"/>
    <property type="match status" value="1"/>
</dbReference>
<reference evidence="5 6" key="1">
    <citation type="submission" date="2019-02" db="EMBL/GenBank/DDBJ databases">
        <title>Genome sequencing of the rare red list fungi Dentipellis fragilis.</title>
        <authorList>
            <person name="Buettner E."/>
            <person name="Kellner H."/>
        </authorList>
    </citation>
    <scope>NUCLEOTIDE SEQUENCE [LARGE SCALE GENOMIC DNA]</scope>
    <source>
        <strain evidence="5 6">DSM 105465</strain>
    </source>
</reference>
<dbReference type="PIRSF" id="PIRSF000137">
    <property type="entry name" value="Alcohol_oxidase"/>
    <property type="match status" value="1"/>
</dbReference>
<feature type="binding site" evidence="3">
    <location>
        <position position="236"/>
    </location>
    <ligand>
        <name>FAD</name>
        <dbReference type="ChEBI" id="CHEBI:57692"/>
    </ligand>
</feature>
<dbReference type="Pfam" id="PF05199">
    <property type="entry name" value="GMC_oxred_C"/>
    <property type="match status" value="1"/>
</dbReference>
<dbReference type="Proteomes" id="UP000298327">
    <property type="component" value="Unassembled WGS sequence"/>
</dbReference>
<keyword evidence="3" id="KW-0285">Flavoprotein</keyword>
<dbReference type="SUPFAM" id="SSF51905">
    <property type="entry name" value="FAD/NAD(P)-binding domain"/>
    <property type="match status" value="1"/>
</dbReference>
<organism evidence="5 6">
    <name type="scientific">Dentipellis fragilis</name>
    <dbReference type="NCBI Taxonomy" id="205917"/>
    <lineage>
        <taxon>Eukaryota</taxon>
        <taxon>Fungi</taxon>
        <taxon>Dikarya</taxon>
        <taxon>Basidiomycota</taxon>
        <taxon>Agaricomycotina</taxon>
        <taxon>Agaricomycetes</taxon>
        <taxon>Russulales</taxon>
        <taxon>Hericiaceae</taxon>
        <taxon>Dentipellis</taxon>
    </lineage>
</organism>